<accession>Q64MF1</accession>
<dbReference type="KEGG" id="bfr:BFp0009"/>
<dbReference type="OrthoDB" id="1048241at2"/>
<keyword evidence="1" id="KW-0812">Transmembrane</keyword>
<organism evidence="2 3">
    <name type="scientific">Bacteroides fragilis (strain YCH46)</name>
    <dbReference type="NCBI Taxonomy" id="295405"/>
    <lineage>
        <taxon>Bacteria</taxon>
        <taxon>Pseudomonadati</taxon>
        <taxon>Bacteroidota</taxon>
        <taxon>Bacteroidia</taxon>
        <taxon>Bacteroidales</taxon>
        <taxon>Bacteroidaceae</taxon>
        <taxon>Bacteroides</taxon>
    </lineage>
</organism>
<keyword evidence="2" id="KW-0614">Plasmid</keyword>
<dbReference type="HOGENOM" id="CLU_176887_0_0_10"/>
<evidence type="ECO:0000313" key="3">
    <source>
        <dbReference type="Proteomes" id="UP000002197"/>
    </source>
</evidence>
<dbReference type="EMBL" id="AP006842">
    <property type="protein sequence ID" value="BAD51336.1"/>
    <property type="molecule type" value="Genomic_DNA"/>
</dbReference>
<keyword evidence="1" id="KW-0472">Membrane</keyword>
<dbReference type="InterPro" id="IPR025407">
    <property type="entry name" value="DUF4133"/>
</dbReference>
<name>Q64MF1_BACFR</name>
<sequence>MKDYPVFNVYKGLQKPLIFKGFKGKFIYFGAGCVIAGLVLCAVMSMVVSFVWGGITLVVVMFGGLSITAMLQKKGLHNKDKRKGEYIVTRTFQRDNK</sequence>
<evidence type="ECO:0008006" key="4">
    <source>
        <dbReference type="Google" id="ProtNLM"/>
    </source>
</evidence>
<dbReference type="RefSeq" id="WP_011199141.1">
    <property type="nucleotide sequence ID" value="NC_006297.1"/>
</dbReference>
<dbReference type="Proteomes" id="UP000002197">
    <property type="component" value="Plasmid pBFY46"/>
</dbReference>
<gene>
    <name evidence="2" type="ordered locus">BFp0009</name>
</gene>
<dbReference type="PATRIC" id="fig|295405.11.peg.9"/>
<evidence type="ECO:0000313" key="2">
    <source>
        <dbReference type="EMBL" id="BAD51336.1"/>
    </source>
</evidence>
<reference evidence="2 3" key="1">
    <citation type="journal article" date="2004" name="Proc. Natl. Acad. Sci. U.S.A.">
        <title>Genomic analysis of Bacteroides fragilis reveals extensive DNA inversions regulating cell surface adaptation.</title>
        <authorList>
            <person name="Kuwahara T."/>
            <person name="Yamashita A."/>
            <person name="Hirakawa H."/>
            <person name="Nakayama H."/>
            <person name="Toh H."/>
            <person name="Okada N."/>
            <person name="Kuhara S."/>
            <person name="Hattori M."/>
            <person name="Hayashi T."/>
            <person name="Ohnishi Y."/>
        </authorList>
    </citation>
    <scope>NUCLEOTIDE SEQUENCE [LARGE SCALE GENOMIC DNA]</scope>
    <source>
        <strain evidence="2 3">YCH46</strain>
        <plasmid evidence="3">Plasmid pBFY46</plasmid>
    </source>
</reference>
<geneLocation type="plasmid" evidence="2 3">
    <name>pBFY46</name>
</geneLocation>
<feature type="transmembrane region" description="Helical" evidence="1">
    <location>
        <begin position="26"/>
        <end position="45"/>
    </location>
</feature>
<protein>
    <recommendedName>
        <fullName evidence="4">DUF4133 domain-containing protein</fullName>
    </recommendedName>
</protein>
<dbReference type="AlphaFoldDB" id="Q64MF1"/>
<feature type="transmembrane region" description="Helical" evidence="1">
    <location>
        <begin position="51"/>
        <end position="71"/>
    </location>
</feature>
<proteinExistence type="predicted"/>
<evidence type="ECO:0000256" key="1">
    <source>
        <dbReference type="SAM" id="Phobius"/>
    </source>
</evidence>
<dbReference type="Pfam" id="PF13571">
    <property type="entry name" value="DUF4133"/>
    <property type="match status" value="1"/>
</dbReference>
<keyword evidence="1" id="KW-1133">Transmembrane helix</keyword>